<dbReference type="GO" id="GO:0005524">
    <property type="term" value="F:ATP binding"/>
    <property type="evidence" value="ECO:0007669"/>
    <property type="project" value="UniProtKB-UniRule"/>
</dbReference>
<evidence type="ECO:0000313" key="6">
    <source>
        <dbReference type="Proteomes" id="UP000664203"/>
    </source>
</evidence>
<name>A0A8H3FW96_9LECA</name>
<evidence type="ECO:0000256" key="3">
    <source>
        <dbReference type="PROSITE-ProRule" id="PRU00409"/>
    </source>
</evidence>
<dbReference type="Pfam" id="PF07478">
    <property type="entry name" value="Dala_Dala_lig_C"/>
    <property type="match status" value="1"/>
</dbReference>
<evidence type="ECO:0000259" key="4">
    <source>
        <dbReference type="PROSITE" id="PS50975"/>
    </source>
</evidence>
<dbReference type="SUPFAM" id="SSF56059">
    <property type="entry name" value="Glutathione synthetase ATP-binding domain-like"/>
    <property type="match status" value="1"/>
</dbReference>
<dbReference type="PANTHER" id="PTHR23132">
    <property type="entry name" value="D-ALANINE--D-ALANINE LIGASE"/>
    <property type="match status" value="1"/>
</dbReference>
<dbReference type="Gene3D" id="3.30.1490.20">
    <property type="entry name" value="ATP-grasp fold, A domain"/>
    <property type="match status" value="1"/>
</dbReference>
<evidence type="ECO:0000256" key="1">
    <source>
        <dbReference type="ARBA" id="ARBA00010871"/>
    </source>
</evidence>
<dbReference type="Proteomes" id="UP000664203">
    <property type="component" value="Unassembled WGS sequence"/>
</dbReference>
<dbReference type="InterPro" id="IPR013815">
    <property type="entry name" value="ATP_grasp_subdomain_1"/>
</dbReference>
<gene>
    <name evidence="5" type="ORF">ALECFALPRED_004555</name>
</gene>
<dbReference type="AlphaFoldDB" id="A0A8H3FW96"/>
<proteinExistence type="inferred from homology"/>
<feature type="domain" description="ATP-grasp" evidence="4">
    <location>
        <begin position="182"/>
        <end position="401"/>
    </location>
</feature>
<keyword evidence="2" id="KW-0436">Ligase</keyword>
<evidence type="ECO:0000256" key="2">
    <source>
        <dbReference type="ARBA" id="ARBA00022598"/>
    </source>
</evidence>
<dbReference type="InterPro" id="IPR011095">
    <property type="entry name" value="Dala_Dala_lig_C"/>
</dbReference>
<comment type="caution">
    <text evidence="5">The sequence shown here is derived from an EMBL/GenBank/DDBJ whole genome shotgun (WGS) entry which is preliminary data.</text>
</comment>
<dbReference type="EMBL" id="CAJPDR010000283">
    <property type="protein sequence ID" value="CAF9930227.1"/>
    <property type="molecule type" value="Genomic_DNA"/>
</dbReference>
<dbReference type="PANTHER" id="PTHR23132:SF23">
    <property type="entry name" value="D-ALANINE--D-ALANINE LIGASE B"/>
    <property type="match status" value="1"/>
</dbReference>
<comment type="similarity">
    <text evidence="1">Belongs to the D-alanine--D-alanine ligase family.</text>
</comment>
<reference evidence="5" key="1">
    <citation type="submission" date="2021-03" db="EMBL/GenBank/DDBJ databases">
        <authorList>
            <person name="Tagirdzhanova G."/>
        </authorList>
    </citation>
    <scope>NUCLEOTIDE SEQUENCE</scope>
</reference>
<dbReference type="GO" id="GO:0046872">
    <property type="term" value="F:metal ion binding"/>
    <property type="evidence" value="ECO:0007669"/>
    <property type="project" value="InterPro"/>
</dbReference>
<sequence>MSCIVQHLALRSPCSITSSFASSILRPVNKRLLSTSLRSWSNKVSSQDATSATRSPRLAVLFQAIDPPVINGVRKPRKPGGYQDSGADLAFVLQSQTSVDVITPTVHPDPGKDGDWCFPDNEDGILDALRKGATHLWANTILFASHPLQTSSRLNEYQKDIHVIGQPPLLVEKFDDKEYTNNLLRKSALFTMPRGWTVNLGTDPRPFLLEQDLPFPIVGKPIRGRGSQGVKVCYSFDELYDHLRALSQDSSIVMLEEYLSGEEATVTVMPPSEEYPNYWAMPIVTRFNHEGGIAPYNGVVAVTANSRVLTPEEVEKDDRFEKASKECVEVATLLQITAPIRIDIRRFSKDPDSHFALFDINMKPNMTGPGRPGRDDQSSLTALAASALGWNYANLLEHVLETACSLQKLRAVRPKMS</sequence>
<protein>
    <recommendedName>
        <fullName evidence="4">ATP-grasp domain-containing protein</fullName>
    </recommendedName>
</protein>
<accession>A0A8H3FW96</accession>
<dbReference type="PROSITE" id="PS50975">
    <property type="entry name" value="ATP_GRASP"/>
    <property type="match status" value="1"/>
</dbReference>
<dbReference type="OrthoDB" id="422362at2759"/>
<dbReference type="InterPro" id="IPR011761">
    <property type="entry name" value="ATP-grasp"/>
</dbReference>
<keyword evidence="6" id="KW-1185">Reference proteome</keyword>
<dbReference type="Gene3D" id="3.30.470.20">
    <property type="entry name" value="ATP-grasp fold, B domain"/>
    <property type="match status" value="1"/>
</dbReference>
<dbReference type="GO" id="GO:0008716">
    <property type="term" value="F:D-alanine-D-alanine ligase activity"/>
    <property type="evidence" value="ECO:0007669"/>
    <property type="project" value="InterPro"/>
</dbReference>
<keyword evidence="3" id="KW-0067">ATP-binding</keyword>
<organism evidence="5 6">
    <name type="scientific">Alectoria fallacina</name>
    <dbReference type="NCBI Taxonomy" id="1903189"/>
    <lineage>
        <taxon>Eukaryota</taxon>
        <taxon>Fungi</taxon>
        <taxon>Dikarya</taxon>
        <taxon>Ascomycota</taxon>
        <taxon>Pezizomycotina</taxon>
        <taxon>Lecanoromycetes</taxon>
        <taxon>OSLEUM clade</taxon>
        <taxon>Lecanoromycetidae</taxon>
        <taxon>Lecanorales</taxon>
        <taxon>Lecanorineae</taxon>
        <taxon>Parmeliaceae</taxon>
        <taxon>Alectoria</taxon>
    </lineage>
</organism>
<evidence type="ECO:0000313" key="5">
    <source>
        <dbReference type="EMBL" id="CAF9930227.1"/>
    </source>
</evidence>
<keyword evidence="3" id="KW-0547">Nucleotide-binding</keyword>